<dbReference type="EC" id="2.7.7.87" evidence="3 13"/>
<evidence type="ECO:0000256" key="8">
    <source>
        <dbReference type="ARBA" id="ARBA00022695"/>
    </source>
</evidence>
<evidence type="ECO:0000256" key="14">
    <source>
        <dbReference type="PIRSR" id="PIRSR004930-1"/>
    </source>
</evidence>
<evidence type="ECO:0000313" key="18">
    <source>
        <dbReference type="Proteomes" id="UP001141619"/>
    </source>
</evidence>
<evidence type="ECO:0000256" key="10">
    <source>
        <dbReference type="ARBA" id="ARBA00022840"/>
    </source>
</evidence>
<dbReference type="Gene3D" id="3.40.50.11030">
    <property type="entry name" value="Threonylcarbamoyl-AMP synthase, C-terminal domain"/>
    <property type="match status" value="1"/>
</dbReference>
<evidence type="ECO:0000256" key="13">
    <source>
        <dbReference type="PIRNR" id="PIRNR004930"/>
    </source>
</evidence>
<feature type="binding site" evidence="14">
    <location>
        <position position="55"/>
    </location>
    <ligand>
        <name>ATP</name>
        <dbReference type="ChEBI" id="CHEBI:30616"/>
    </ligand>
</feature>
<feature type="binding site" evidence="14">
    <location>
        <position position="32"/>
    </location>
    <ligand>
        <name>L-threonine</name>
        <dbReference type="ChEBI" id="CHEBI:57926"/>
    </ligand>
</feature>
<dbReference type="InterPro" id="IPR038385">
    <property type="entry name" value="Sua5/YwlC_C"/>
</dbReference>
<evidence type="ECO:0000256" key="5">
    <source>
        <dbReference type="ARBA" id="ARBA00022490"/>
    </source>
</evidence>
<keyword evidence="10 13" id="KW-0067">ATP-binding</keyword>
<dbReference type="InterPro" id="IPR017945">
    <property type="entry name" value="DHBP_synth_RibB-like_a/b_dom"/>
</dbReference>
<dbReference type="GO" id="GO:0005524">
    <property type="term" value="F:ATP binding"/>
    <property type="evidence" value="ECO:0007669"/>
    <property type="project" value="UniProtKB-UniRule"/>
</dbReference>
<dbReference type="GO" id="GO:0008033">
    <property type="term" value="P:tRNA processing"/>
    <property type="evidence" value="ECO:0007669"/>
    <property type="project" value="UniProtKB-KW"/>
</dbReference>
<comment type="subcellular location">
    <subcellularLocation>
        <location evidence="1 13">Cytoplasm</location>
    </subcellularLocation>
</comment>
<keyword evidence="9 13" id="KW-0547">Nucleotide-binding</keyword>
<feature type="binding site" evidence="14">
    <location>
        <position position="59"/>
    </location>
    <ligand>
        <name>ATP</name>
        <dbReference type="ChEBI" id="CHEBI:30616"/>
    </ligand>
</feature>
<feature type="domain" description="YrdC-like" evidence="16">
    <location>
        <begin position="10"/>
        <end position="197"/>
    </location>
</feature>
<evidence type="ECO:0000256" key="4">
    <source>
        <dbReference type="ARBA" id="ARBA00015492"/>
    </source>
</evidence>
<name>A0A9X3TYE1_9PROT</name>
<dbReference type="Pfam" id="PF03481">
    <property type="entry name" value="Sua5_C"/>
    <property type="match status" value="1"/>
</dbReference>
<dbReference type="InterPro" id="IPR010923">
    <property type="entry name" value="T(6)A37_SUA5"/>
</dbReference>
<evidence type="ECO:0000256" key="12">
    <source>
        <dbReference type="ARBA" id="ARBA00048366"/>
    </source>
</evidence>
<comment type="catalytic activity">
    <reaction evidence="12 13">
        <text>L-threonine + hydrogencarbonate + ATP = L-threonylcarbamoyladenylate + diphosphate + H2O</text>
        <dbReference type="Rhea" id="RHEA:36407"/>
        <dbReference type="ChEBI" id="CHEBI:15377"/>
        <dbReference type="ChEBI" id="CHEBI:17544"/>
        <dbReference type="ChEBI" id="CHEBI:30616"/>
        <dbReference type="ChEBI" id="CHEBI:33019"/>
        <dbReference type="ChEBI" id="CHEBI:57926"/>
        <dbReference type="ChEBI" id="CHEBI:73682"/>
        <dbReference type="EC" id="2.7.7.87"/>
    </reaction>
</comment>
<evidence type="ECO:0000256" key="1">
    <source>
        <dbReference type="ARBA" id="ARBA00004496"/>
    </source>
</evidence>
<feature type="binding site" evidence="14">
    <location>
        <position position="64"/>
    </location>
    <ligand>
        <name>L-threonine</name>
        <dbReference type="ChEBI" id="CHEBI:57926"/>
    </ligand>
</feature>
<gene>
    <name evidence="17" type="ORF">NYP16_08690</name>
</gene>
<evidence type="ECO:0000256" key="3">
    <source>
        <dbReference type="ARBA" id="ARBA00012584"/>
    </source>
</evidence>
<evidence type="ECO:0000259" key="16">
    <source>
        <dbReference type="PROSITE" id="PS51163"/>
    </source>
</evidence>
<dbReference type="PIRSF" id="PIRSF004930">
    <property type="entry name" value="Tln_factor_SUA5"/>
    <property type="match status" value="1"/>
</dbReference>
<dbReference type="GO" id="GO:0061710">
    <property type="term" value="F:L-threonylcarbamoyladenylate synthase"/>
    <property type="evidence" value="ECO:0007669"/>
    <property type="project" value="UniProtKB-EC"/>
</dbReference>
<protein>
    <recommendedName>
        <fullName evidence="4 13">Threonylcarbamoyl-AMP synthase</fullName>
        <shortName evidence="13">TC-AMP synthase</shortName>
        <ecNumber evidence="3 13">2.7.7.87</ecNumber>
    </recommendedName>
    <alternativeName>
        <fullName evidence="11 13">L-threonylcarbamoyladenylate synthase</fullName>
    </alternativeName>
</protein>
<reference evidence="17" key="2">
    <citation type="journal article" date="2023" name="Syst. Appl. Microbiol.">
        <title>Govania unica gen. nov., sp. nov., a rare biosphere bacterium that represents a novel family in the class Alphaproteobacteria.</title>
        <authorList>
            <person name="Vandamme P."/>
            <person name="Peeters C."/>
            <person name="Hettiarachchi A."/>
            <person name="Cnockaert M."/>
            <person name="Carlier A."/>
        </authorList>
    </citation>
    <scope>NUCLEOTIDE SEQUENCE</scope>
    <source>
        <strain evidence="17">LMG 31809</strain>
    </source>
</reference>
<dbReference type="GO" id="GO:0003725">
    <property type="term" value="F:double-stranded RNA binding"/>
    <property type="evidence" value="ECO:0007669"/>
    <property type="project" value="UniProtKB-UniRule"/>
</dbReference>
<dbReference type="SUPFAM" id="SSF55821">
    <property type="entry name" value="YrdC/RibB"/>
    <property type="match status" value="1"/>
</dbReference>
<organism evidence="17 18">
    <name type="scientific">Govanella unica</name>
    <dbReference type="NCBI Taxonomy" id="2975056"/>
    <lineage>
        <taxon>Bacteria</taxon>
        <taxon>Pseudomonadati</taxon>
        <taxon>Pseudomonadota</taxon>
        <taxon>Alphaproteobacteria</taxon>
        <taxon>Emcibacterales</taxon>
        <taxon>Govanellaceae</taxon>
        <taxon>Govanella</taxon>
    </lineage>
</organism>
<feature type="binding site" evidence="14">
    <location>
        <position position="119"/>
    </location>
    <ligand>
        <name>L-threonine</name>
        <dbReference type="ChEBI" id="CHEBI:57926"/>
    </ligand>
</feature>
<dbReference type="InterPro" id="IPR050156">
    <property type="entry name" value="TC-AMP_synthase_SUA5"/>
</dbReference>
<dbReference type="GO" id="GO:0005737">
    <property type="term" value="C:cytoplasm"/>
    <property type="evidence" value="ECO:0007669"/>
    <property type="project" value="UniProtKB-SubCell"/>
</dbReference>
<feature type="binding site" evidence="14">
    <location>
        <position position="139"/>
    </location>
    <ligand>
        <name>L-threonine</name>
        <dbReference type="ChEBI" id="CHEBI:57926"/>
    </ligand>
</feature>
<dbReference type="InterPro" id="IPR006070">
    <property type="entry name" value="Sua5-like_dom"/>
</dbReference>
<feature type="binding site" evidence="14">
    <location>
        <position position="149"/>
    </location>
    <ligand>
        <name>ATP</name>
        <dbReference type="ChEBI" id="CHEBI:30616"/>
    </ligand>
</feature>
<comment type="function">
    <text evidence="13">Required for the formation of a threonylcarbamoyl group on adenosine at position 37 (t(6)A37) in tRNAs that read codons beginning with adenine.</text>
</comment>
<feature type="binding site" evidence="14">
    <location>
        <position position="231"/>
    </location>
    <ligand>
        <name>ATP</name>
        <dbReference type="ChEBI" id="CHEBI:30616"/>
    </ligand>
</feature>
<feature type="region of interest" description="Disordered" evidence="15">
    <location>
        <begin position="206"/>
        <end position="226"/>
    </location>
</feature>
<feature type="binding site" evidence="14">
    <location>
        <position position="193"/>
    </location>
    <ligand>
        <name>ATP</name>
        <dbReference type="ChEBI" id="CHEBI:30616"/>
    </ligand>
</feature>
<evidence type="ECO:0000256" key="15">
    <source>
        <dbReference type="SAM" id="MobiDB-lite"/>
    </source>
</evidence>
<dbReference type="GO" id="GO:0006450">
    <property type="term" value="P:regulation of translational fidelity"/>
    <property type="evidence" value="ECO:0007669"/>
    <property type="project" value="TreeGrafter"/>
</dbReference>
<feature type="binding site" evidence="14">
    <location>
        <position position="141"/>
    </location>
    <ligand>
        <name>ATP</name>
        <dbReference type="ChEBI" id="CHEBI:30616"/>
    </ligand>
</feature>
<evidence type="ECO:0000256" key="11">
    <source>
        <dbReference type="ARBA" id="ARBA00029774"/>
    </source>
</evidence>
<keyword evidence="18" id="KW-1185">Reference proteome</keyword>
<dbReference type="InterPro" id="IPR005145">
    <property type="entry name" value="Sua5_C"/>
</dbReference>
<evidence type="ECO:0000256" key="6">
    <source>
        <dbReference type="ARBA" id="ARBA00022679"/>
    </source>
</evidence>
<dbReference type="RefSeq" id="WP_274943730.1">
    <property type="nucleotide sequence ID" value="NZ_JANWOI010000003.1"/>
</dbReference>
<evidence type="ECO:0000256" key="9">
    <source>
        <dbReference type="ARBA" id="ARBA00022741"/>
    </source>
</evidence>
<keyword evidence="7 13" id="KW-0819">tRNA processing</keyword>
<keyword evidence="6 13" id="KW-0808">Transferase</keyword>
<dbReference type="EMBL" id="JANWOI010000003">
    <property type="protein sequence ID" value="MDA5194024.1"/>
    <property type="molecule type" value="Genomic_DNA"/>
</dbReference>
<evidence type="ECO:0000256" key="2">
    <source>
        <dbReference type="ARBA" id="ARBA00007663"/>
    </source>
</evidence>
<evidence type="ECO:0000256" key="7">
    <source>
        <dbReference type="ARBA" id="ARBA00022694"/>
    </source>
</evidence>
<dbReference type="AlphaFoldDB" id="A0A9X3TYE1"/>
<feature type="binding site" evidence="14">
    <location>
        <position position="115"/>
    </location>
    <ligand>
        <name>ATP</name>
        <dbReference type="ChEBI" id="CHEBI:30616"/>
    </ligand>
</feature>
<dbReference type="PANTHER" id="PTHR17490:SF16">
    <property type="entry name" value="THREONYLCARBAMOYL-AMP SYNTHASE"/>
    <property type="match status" value="1"/>
</dbReference>
<keyword evidence="8 13" id="KW-0548">Nucleotidyltransferase</keyword>
<evidence type="ECO:0000313" key="17">
    <source>
        <dbReference type="EMBL" id="MDA5194024.1"/>
    </source>
</evidence>
<dbReference type="Gene3D" id="3.90.870.10">
    <property type="entry name" value="DHBP synthase"/>
    <property type="match status" value="1"/>
</dbReference>
<dbReference type="Proteomes" id="UP001141619">
    <property type="component" value="Unassembled WGS sequence"/>
</dbReference>
<dbReference type="Pfam" id="PF01300">
    <property type="entry name" value="Sua5_yciO_yrdC"/>
    <property type="match status" value="1"/>
</dbReference>
<dbReference type="NCBIfam" id="TIGR00057">
    <property type="entry name" value="L-threonylcarbamoyladenylate synthase"/>
    <property type="match status" value="1"/>
</dbReference>
<dbReference type="PROSITE" id="PS51163">
    <property type="entry name" value="YRDC"/>
    <property type="match status" value="1"/>
</dbReference>
<dbReference type="PANTHER" id="PTHR17490">
    <property type="entry name" value="SUA5"/>
    <property type="match status" value="1"/>
</dbReference>
<keyword evidence="5 13" id="KW-0963">Cytoplasm</keyword>
<dbReference type="GO" id="GO:0000049">
    <property type="term" value="F:tRNA binding"/>
    <property type="evidence" value="ECO:0007669"/>
    <property type="project" value="TreeGrafter"/>
</dbReference>
<proteinExistence type="inferred from homology"/>
<reference evidence="17" key="1">
    <citation type="submission" date="2022-08" db="EMBL/GenBank/DDBJ databases">
        <authorList>
            <person name="Vandamme P."/>
            <person name="Hettiarachchi A."/>
            <person name="Peeters C."/>
            <person name="Cnockaert M."/>
            <person name="Carlier A."/>
        </authorList>
    </citation>
    <scope>NUCLEOTIDE SEQUENCE</scope>
    <source>
        <strain evidence="17">LMG 31809</strain>
    </source>
</reference>
<comment type="similarity">
    <text evidence="2 13">Belongs to the SUA5 family.</text>
</comment>
<feature type="binding site" evidence="14">
    <location>
        <position position="179"/>
    </location>
    <ligand>
        <name>L-threonine</name>
        <dbReference type="ChEBI" id="CHEBI:57926"/>
    </ligand>
</feature>
<accession>A0A9X3TYE1</accession>
<comment type="caution">
    <text evidence="17">The sequence shown here is derived from an EMBL/GenBank/DDBJ whole genome shotgun (WGS) entry which is preliminary data.</text>
</comment>
<sequence>MEPSIKPACPDVIREAADALKKGQLVILPTETVYGLGADARNSDAVARIYAAKTRPSFNPLIIHVASAEVAARYAVLDETARTLAAAFWPGPFTLVLPLRPDSGIAPAVSAGLTTVAVRVPAHPLAHALLEAFDGPVAAPSANRSGRISPTTAAHAASELGPQVALIVDGGPCEEGLESTIVAISDGFLDLLRPGSVTPEELELVSGLPVRGTGPEAADRPTAPGQLASHYAPRAAVRLEVLVPKDGEVLLGFGPEAPAAALNLSPSGDLREAAANLFAMLRTLDDGRAQVIAVMPIPERGIGIAINDRLRRAAAPRG</sequence>